<protein>
    <submittedName>
        <fullName evidence="1">Uncharacterized protein</fullName>
    </submittedName>
</protein>
<dbReference type="STRING" id="8083.ENSXMAP00000024812"/>
<sequence length="201" mass="22578">VKVGLPVSRLLDEASTPDGRPVIWADSLVCVFSVYKVEVDSGMKSVTLPCKTIVRLPKDVTVTWKNNTSRLVHLHEGCGKKLEEQHKQYKDRTEMKGNLKFGDFTGADSFIIAIDIGSGYSSYAFNVKPREEGSETQIKRWGKELGLDTPKTSSCILLDEHGGFVHFGYKAKTAYTNMTREEAEKHHFFEHFKTALDCDVS</sequence>
<dbReference type="Ensembl" id="ENSXMAT00000034363.1">
    <property type="protein sequence ID" value="ENSXMAP00000024812.1"/>
    <property type="gene ID" value="ENSXMAG00000029017.1"/>
</dbReference>
<organism evidence="1 2">
    <name type="scientific">Xiphophorus maculatus</name>
    <name type="common">Southern platyfish</name>
    <name type="synonym">Platypoecilus maculatus</name>
    <dbReference type="NCBI Taxonomy" id="8083"/>
    <lineage>
        <taxon>Eukaryota</taxon>
        <taxon>Metazoa</taxon>
        <taxon>Chordata</taxon>
        <taxon>Craniata</taxon>
        <taxon>Vertebrata</taxon>
        <taxon>Euteleostomi</taxon>
        <taxon>Actinopterygii</taxon>
        <taxon>Neopterygii</taxon>
        <taxon>Teleostei</taxon>
        <taxon>Neoteleostei</taxon>
        <taxon>Acanthomorphata</taxon>
        <taxon>Ovalentaria</taxon>
        <taxon>Atherinomorphae</taxon>
        <taxon>Cyprinodontiformes</taxon>
        <taxon>Poeciliidae</taxon>
        <taxon>Poeciliinae</taxon>
        <taxon>Xiphophorus</taxon>
    </lineage>
</organism>
<dbReference type="InterPro" id="IPR013783">
    <property type="entry name" value="Ig-like_fold"/>
</dbReference>
<dbReference type="PANTHER" id="PTHR14187:SF5">
    <property type="entry name" value="HEAT SHOCK 70 KDA PROTEIN 12A"/>
    <property type="match status" value="1"/>
</dbReference>
<dbReference type="InParanoid" id="A0A3B5Q1V5"/>
<name>A0A3B5Q1V5_XIPMA</name>
<dbReference type="Proteomes" id="UP000002852">
    <property type="component" value="Unassembled WGS sequence"/>
</dbReference>
<reference evidence="1" key="4">
    <citation type="submission" date="2025-09" db="UniProtKB">
        <authorList>
            <consortium name="Ensembl"/>
        </authorList>
    </citation>
    <scope>IDENTIFICATION</scope>
    <source>
        <strain evidence="1">JP 163 A</strain>
    </source>
</reference>
<reference evidence="1" key="3">
    <citation type="submission" date="2025-08" db="UniProtKB">
        <authorList>
            <consortium name="Ensembl"/>
        </authorList>
    </citation>
    <scope>IDENTIFICATION</scope>
    <source>
        <strain evidence="1">JP 163 A</strain>
    </source>
</reference>
<dbReference type="AlphaFoldDB" id="A0A3B5Q1V5"/>
<dbReference type="PANTHER" id="PTHR14187">
    <property type="entry name" value="ALPHA KINASE/ELONGATION FACTOR 2 KINASE"/>
    <property type="match status" value="1"/>
</dbReference>
<keyword evidence="2" id="KW-1185">Reference proteome</keyword>
<reference evidence="2" key="2">
    <citation type="journal article" date="2013" name="Nat. Genet.">
        <title>The genome of the platyfish, Xiphophorus maculatus, provides insights into evolutionary adaptation and several complex traits.</title>
        <authorList>
            <person name="Schartl M."/>
            <person name="Walter R.B."/>
            <person name="Shen Y."/>
            <person name="Garcia T."/>
            <person name="Catchen J."/>
            <person name="Amores A."/>
            <person name="Braasch I."/>
            <person name="Chalopin D."/>
            <person name="Volff J.N."/>
            <person name="Lesch K.P."/>
            <person name="Bisazza A."/>
            <person name="Minx P."/>
            <person name="Hillier L."/>
            <person name="Wilson R.K."/>
            <person name="Fuerstenberg S."/>
            <person name="Boore J."/>
            <person name="Searle S."/>
            <person name="Postlethwait J.H."/>
            <person name="Warren W.C."/>
        </authorList>
    </citation>
    <scope>NUCLEOTIDE SEQUENCE [LARGE SCALE GENOMIC DNA]</scope>
    <source>
        <strain evidence="2">JP 163 A</strain>
    </source>
</reference>
<dbReference type="Gene3D" id="2.60.40.10">
    <property type="entry name" value="Immunoglobulins"/>
    <property type="match status" value="1"/>
</dbReference>
<evidence type="ECO:0000313" key="1">
    <source>
        <dbReference type="Ensembl" id="ENSXMAP00000024812.1"/>
    </source>
</evidence>
<proteinExistence type="predicted"/>
<evidence type="ECO:0000313" key="2">
    <source>
        <dbReference type="Proteomes" id="UP000002852"/>
    </source>
</evidence>
<accession>A0A3B5Q1V5</accession>
<reference evidence="2" key="1">
    <citation type="submission" date="2012-01" db="EMBL/GenBank/DDBJ databases">
        <authorList>
            <person name="Walter R."/>
            <person name="Schartl M."/>
            <person name="Warren W."/>
        </authorList>
    </citation>
    <scope>NUCLEOTIDE SEQUENCE [LARGE SCALE GENOMIC DNA]</scope>
    <source>
        <strain evidence="2">JP 163 A</strain>
    </source>
</reference>